<evidence type="ECO:0000313" key="2">
    <source>
        <dbReference type="Proteomes" id="UP000009183"/>
    </source>
</evidence>
<gene>
    <name evidence="1" type="ordered locus">VIT_07s0031g02570</name>
</gene>
<dbReference type="STRING" id="29760.D7SWG0"/>
<accession>D7SWG0</accession>
<reference evidence="2" key="1">
    <citation type="journal article" date="2007" name="Nature">
        <title>The grapevine genome sequence suggests ancestral hexaploidization in major angiosperm phyla.</title>
        <authorList>
            <consortium name="The French-Italian Public Consortium for Grapevine Genome Characterization."/>
            <person name="Jaillon O."/>
            <person name="Aury J.-M."/>
            <person name="Noel B."/>
            <person name="Policriti A."/>
            <person name="Clepet C."/>
            <person name="Casagrande A."/>
            <person name="Choisne N."/>
            <person name="Aubourg S."/>
            <person name="Vitulo N."/>
            <person name="Jubin C."/>
            <person name="Vezzi A."/>
            <person name="Legeai F."/>
            <person name="Hugueney P."/>
            <person name="Dasilva C."/>
            <person name="Horner D."/>
            <person name="Mica E."/>
            <person name="Jublot D."/>
            <person name="Poulain J."/>
            <person name="Bruyere C."/>
            <person name="Billault A."/>
            <person name="Segurens B."/>
            <person name="Gouyvenoux M."/>
            <person name="Ugarte E."/>
            <person name="Cattonaro F."/>
            <person name="Anthouard V."/>
            <person name="Vico V."/>
            <person name="Del Fabbro C."/>
            <person name="Alaux M."/>
            <person name="Di Gaspero G."/>
            <person name="Dumas V."/>
            <person name="Felice N."/>
            <person name="Paillard S."/>
            <person name="Juman I."/>
            <person name="Moroldo M."/>
            <person name="Scalabrin S."/>
            <person name="Canaguier A."/>
            <person name="Le Clainche I."/>
            <person name="Malacrida G."/>
            <person name="Durand E."/>
            <person name="Pesole G."/>
            <person name="Laucou V."/>
            <person name="Chatelet P."/>
            <person name="Merdinoglu D."/>
            <person name="Delledonne M."/>
            <person name="Pezzotti M."/>
            <person name="Lecharny A."/>
            <person name="Scarpelli C."/>
            <person name="Artiguenave F."/>
            <person name="Pe M.E."/>
            <person name="Valle G."/>
            <person name="Morgante M."/>
            <person name="Caboche M."/>
            <person name="Adam-Blondon A.-F."/>
            <person name="Weissenbach J."/>
            <person name="Quetier F."/>
            <person name="Wincker P."/>
        </authorList>
    </citation>
    <scope>NUCLEOTIDE SEQUENCE [LARGE SCALE GENOMIC DNA]</scope>
    <source>
        <strain evidence="2">cv. Pinot noir / PN40024</strain>
    </source>
</reference>
<dbReference type="Proteomes" id="UP000009183">
    <property type="component" value="Chromosome 7"/>
</dbReference>
<dbReference type="GO" id="GO:0031490">
    <property type="term" value="F:chromatin DNA binding"/>
    <property type="evidence" value="ECO:0000318"/>
    <property type="project" value="GO_Central"/>
</dbReference>
<dbReference type="InParanoid" id="D7SWG0"/>
<dbReference type="PANTHER" id="PTHR33137">
    <property type="entry name" value="MEDIATOR OF RNA POLYMERASE II TRANSCRIPTION SUBUNIT 15A-RELATED"/>
    <property type="match status" value="1"/>
</dbReference>
<dbReference type="OMA" id="AVICEHA"/>
<dbReference type="eggNOG" id="ENOG502QQV3">
    <property type="taxonomic scope" value="Eukaryota"/>
</dbReference>
<protein>
    <recommendedName>
        <fullName evidence="3">Mediator of RNA polymerase II transcription subunit 15a</fullName>
    </recommendedName>
</protein>
<proteinExistence type="predicted"/>
<evidence type="ECO:0000313" key="1">
    <source>
        <dbReference type="EMBL" id="CBI21609.3"/>
    </source>
</evidence>
<organism evidence="1 2">
    <name type="scientific">Vitis vinifera</name>
    <name type="common">Grape</name>
    <dbReference type="NCBI Taxonomy" id="29760"/>
    <lineage>
        <taxon>Eukaryota</taxon>
        <taxon>Viridiplantae</taxon>
        <taxon>Streptophyta</taxon>
        <taxon>Embryophyta</taxon>
        <taxon>Tracheophyta</taxon>
        <taxon>Spermatophyta</taxon>
        <taxon>Magnoliopsida</taxon>
        <taxon>eudicotyledons</taxon>
        <taxon>Gunneridae</taxon>
        <taxon>Pentapetalae</taxon>
        <taxon>rosids</taxon>
        <taxon>Vitales</taxon>
        <taxon>Vitaceae</taxon>
        <taxon>Viteae</taxon>
        <taxon>Vitis</taxon>
    </lineage>
</organism>
<dbReference type="OrthoDB" id="847713at2759"/>
<dbReference type="GO" id="GO:0003713">
    <property type="term" value="F:transcription coactivator activity"/>
    <property type="evidence" value="ECO:0007669"/>
    <property type="project" value="InterPro"/>
</dbReference>
<name>D7SWG0_VITVI</name>
<dbReference type="AlphaFoldDB" id="D7SWG0"/>
<dbReference type="PaxDb" id="29760-VIT_07s0031g02570.t01"/>
<keyword evidence="2" id="KW-1185">Reference proteome</keyword>
<dbReference type="EMBL" id="FN595233">
    <property type="protein sequence ID" value="CBI21609.3"/>
    <property type="molecule type" value="Genomic_DNA"/>
</dbReference>
<sequence>MPIYPSRKPNEIILVGLEATGVGVGTHLFSTSLRALLSQTTTTPLAVLLVPTAPQSKYLSTTMHANLGDWQEEVYQKIKSMNDMYLPELIQIYKKFAARYQQLVSLPQQPMGDQSRKLKDVMSTLEFLIKFLQVPKSRISLAYKEKLEKVENRIIGILYSNGSRKPDSSVQQEELPMPDMHSLQPVRSQSQTPQVESDLQPMKLQSTVSSMQKNNVDNLHNDLISSLSEVATAQKNIMNPQLSGTKSKSQQLHAVKPLQQDSVGSPHIPVSAPQQSMNDTSLSQNSVNIPQHNTHPLRLNSSRLQQIHLKQQKEQQMADAKQMMKQFQQHETQQQLKKKEDIMQQQQPAQLGVHKMPQNTMNKEDELKVKQALDFAPGVLQHCSASQHLAYNQHQLKSRGSFVSVPQLLQPVSDQIPQSSPQIDQKNILVSSKKTETSLKVVDSLSNVPSPSTPFSQYPMLGDIGGQQATSLMGSATSLVISTPGISSSSLLEEPLQRLIELVKSMSDEALSASINDIESVVNLTDGTAGSLSGNGAGAAIGEDVSATTKVCLEARDFGNQDGTIGKMKVNRCITTAPLRILSGGISDRIKRFTDSETSDMELSVTFRMKKPKLEANHVLLEEIREINQRLVDTVVDLSDEDITENAAIAATEGGEGTIVKCSFSTVVAYSNSKSHQASAKVMPILPLHLLVPTNYPSCSPMLLDRLPVDVSGQYEDLSEKAKLKLSTSLENILEPISLEQIARTWDDCARAVICEYAQQSGGGSFSTTYGTWENCLSAA</sequence>
<evidence type="ECO:0008006" key="3">
    <source>
        <dbReference type="Google" id="ProtNLM"/>
    </source>
</evidence>
<dbReference type="PANTHER" id="PTHR33137:SF4">
    <property type="entry name" value="MEDIATOR OF RNA POLYMERASE II TRANSCRIPTION SUBUNIT 15A-RELATED"/>
    <property type="match status" value="1"/>
</dbReference>
<dbReference type="HOGENOM" id="CLU_016518_0_0_1"/>
<dbReference type="InterPro" id="IPR044661">
    <property type="entry name" value="MED15a/b/c-like"/>
</dbReference>